<dbReference type="Proteomes" id="UP000267145">
    <property type="component" value="Unassembled WGS sequence"/>
</dbReference>
<sequence length="341" mass="35585">MRRPRVNGINADGRWTMHLIYAADRDESSPNGNGSSVQWRLRHRPSTLKPELPPTSVKMKTTAPLVALAAASTAAAQNTTVSCSKGVHLLVSRGSAEDPGPGRLGPLADDIVAAIPDSAIESIVYPATFDDYGLSVADGAEALTAALDRYSVACPNGKVVLLGYSQGAHVTLDALCGREESTGAFAFNETTPIPESIVDKSVIAVILYGDPTHMANATWNKGNSTRDGLFGRNDTAACEPYASKMASWCDTGDVYCDRGNNTEIHGGYFALYDDDALDFVVDRWNATLEEEAEAAASGTSGAPSQPTETGAAGGNNESAAVGVRAGWGALAVAAMVGYLAL</sequence>
<dbReference type="PANTHER" id="PTHR33630:SF9">
    <property type="entry name" value="CUTINASE 4"/>
    <property type="match status" value="1"/>
</dbReference>
<dbReference type="Gene3D" id="3.40.50.1820">
    <property type="entry name" value="alpha/beta hydrolase"/>
    <property type="match status" value="1"/>
</dbReference>
<dbReference type="GO" id="GO:0052689">
    <property type="term" value="F:carboxylic ester hydrolase activity"/>
    <property type="evidence" value="ECO:0007669"/>
    <property type="project" value="UniProtKB-ARBA"/>
</dbReference>
<name>A0A3M9YGQ2_9PEZI</name>
<dbReference type="InterPro" id="IPR029058">
    <property type="entry name" value="AB_hydrolase_fold"/>
</dbReference>
<dbReference type="SUPFAM" id="SSF53474">
    <property type="entry name" value="alpha/beta-Hydrolases"/>
    <property type="match status" value="1"/>
</dbReference>
<dbReference type="Pfam" id="PF01083">
    <property type="entry name" value="Cutinase"/>
    <property type="match status" value="1"/>
</dbReference>
<dbReference type="InterPro" id="IPR000675">
    <property type="entry name" value="Cutinase/axe"/>
</dbReference>
<dbReference type="PANTHER" id="PTHR33630">
    <property type="entry name" value="CUTINASE RV1984C-RELATED-RELATED"/>
    <property type="match status" value="1"/>
</dbReference>
<keyword evidence="1" id="KW-0378">Hydrolase</keyword>
<dbReference type="AlphaFoldDB" id="A0A3M9YGQ2"/>
<feature type="compositionally biased region" description="Polar residues" evidence="3">
    <location>
        <begin position="297"/>
        <end position="308"/>
    </location>
</feature>
<accession>A0A3M9YGQ2</accession>
<feature type="region of interest" description="Disordered" evidence="3">
    <location>
        <begin position="291"/>
        <end position="316"/>
    </location>
</feature>
<dbReference type="EMBL" id="RBVV01000023">
    <property type="protein sequence ID" value="RNJ58748.1"/>
    <property type="molecule type" value="Genomic_DNA"/>
</dbReference>
<evidence type="ECO:0000256" key="3">
    <source>
        <dbReference type="SAM" id="MobiDB-lite"/>
    </source>
</evidence>
<reference evidence="4 5" key="1">
    <citation type="submission" date="2018-10" db="EMBL/GenBank/DDBJ databases">
        <title>Genome sequence of Verticillium nonalfalfae VnAa140.</title>
        <authorList>
            <person name="Stajich J.E."/>
            <person name="Kasson M.T."/>
        </authorList>
    </citation>
    <scope>NUCLEOTIDE SEQUENCE [LARGE SCALE GENOMIC DNA]</scope>
    <source>
        <strain evidence="4 5">VnAa140</strain>
    </source>
</reference>
<evidence type="ECO:0000313" key="4">
    <source>
        <dbReference type="EMBL" id="RNJ58748.1"/>
    </source>
</evidence>
<comment type="caution">
    <text evidence="4">The sequence shown here is derived from an EMBL/GenBank/DDBJ whole genome shotgun (WGS) entry which is preliminary data.</text>
</comment>
<evidence type="ECO:0000313" key="5">
    <source>
        <dbReference type="Proteomes" id="UP000267145"/>
    </source>
</evidence>
<dbReference type="SMART" id="SM01110">
    <property type="entry name" value="Cutinase"/>
    <property type="match status" value="1"/>
</dbReference>
<dbReference type="RefSeq" id="XP_028496906.1">
    <property type="nucleotide sequence ID" value="XM_028638286.1"/>
</dbReference>
<proteinExistence type="predicted"/>
<keyword evidence="2" id="KW-1015">Disulfide bond</keyword>
<protein>
    <recommendedName>
        <fullName evidence="6">Carbohydrate esterase</fullName>
    </recommendedName>
</protein>
<keyword evidence="5" id="KW-1185">Reference proteome</keyword>
<organism evidence="4 5">
    <name type="scientific">Verticillium nonalfalfae</name>
    <dbReference type="NCBI Taxonomy" id="1051616"/>
    <lineage>
        <taxon>Eukaryota</taxon>
        <taxon>Fungi</taxon>
        <taxon>Dikarya</taxon>
        <taxon>Ascomycota</taxon>
        <taxon>Pezizomycotina</taxon>
        <taxon>Sordariomycetes</taxon>
        <taxon>Hypocreomycetidae</taxon>
        <taxon>Glomerellales</taxon>
        <taxon>Plectosphaerellaceae</taxon>
        <taxon>Verticillium</taxon>
    </lineage>
</organism>
<evidence type="ECO:0000256" key="2">
    <source>
        <dbReference type="ARBA" id="ARBA00023157"/>
    </source>
</evidence>
<evidence type="ECO:0000256" key="1">
    <source>
        <dbReference type="ARBA" id="ARBA00022801"/>
    </source>
</evidence>
<evidence type="ECO:0008006" key="6">
    <source>
        <dbReference type="Google" id="ProtNLM"/>
    </source>
</evidence>
<dbReference type="STRING" id="1051616.A0A3M9YGQ2"/>
<gene>
    <name evidence="4" type="ORF">D7B24_004110</name>
</gene>
<dbReference type="GeneID" id="39607799"/>